<reference evidence="1 2" key="1">
    <citation type="submission" date="2017-05" db="EMBL/GenBank/DDBJ databases">
        <title>Complete and WGS of Bordetella genogroups.</title>
        <authorList>
            <person name="Spilker T."/>
            <person name="LiPuma J."/>
        </authorList>
    </citation>
    <scope>NUCLEOTIDE SEQUENCE [LARGE SCALE GENOMIC DNA]</scope>
    <source>
        <strain evidence="1 2">AU17610</strain>
    </source>
</reference>
<dbReference type="AlphaFoldDB" id="A0A261SGD1"/>
<evidence type="ECO:0000313" key="1">
    <source>
        <dbReference type="EMBL" id="OZI36454.1"/>
    </source>
</evidence>
<organism evidence="1 2">
    <name type="scientific">Bordetella genomosp. 1</name>
    <dbReference type="NCBI Taxonomy" id="1395607"/>
    <lineage>
        <taxon>Bacteria</taxon>
        <taxon>Pseudomonadati</taxon>
        <taxon>Pseudomonadota</taxon>
        <taxon>Betaproteobacteria</taxon>
        <taxon>Burkholderiales</taxon>
        <taxon>Alcaligenaceae</taxon>
        <taxon>Bordetella</taxon>
    </lineage>
</organism>
<proteinExistence type="predicted"/>
<accession>A0A261SGD1</accession>
<sequence length="219" mass="23242">MPALPPPLADFFNRARATGLCDAGVPGQRMLSAEASVACSKSFDYHPLVNVLEAWVLDDMDTSNHHLFVAAGPLAGAVFFLAHDGASRVVYDSLAAFEHEALQPRAVGALLEDRHPPLTPLAADQAGLAAWLQTLLDADDNVDATIPALLPSLALHDTPLLRAIALHEDFYLGEALALQLRARPAPELADLARLCAQHPHPQVSAPGKQAVARIAALGR</sequence>
<name>A0A261SGD1_9BORD</name>
<comment type="caution">
    <text evidence="1">The sequence shown here is derived from an EMBL/GenBank/DDBJ whole genome shotgun (WGS) entry which is preliminary data.</text>
</comment>
<dbReference type="EMBL" id="NEVL01000003">
    <property type="protein sequence ID" value="OZI36454.1"/>
    <property type="molecule type" value="Genomic_DNA"/>
</dbReference>
<dbReference type="RefSeq" id="WP_094827258.1">
    <property type="nucleotide sequence ID" value="NZ_NEVL01000003.1"/>
</dbReference>
<dbReference type="Proteomes" id="UP000217005">
    <property type="component" value="Unassembled WGS sequence"/>
</dbReference>
<protein>
    <submittedName>
        <fullName evidence="1">Uncharacterized protein</fullName>
    </submittedName>
</protein>
<evidence type="ECO:0000313" key="2">
    <source>
        <dbReference type="Proteomes" id="UP000217005"/>
    </source>
</evidence>
<gene>
    <name evidence="1" type="ORF">CEG14_15790</name>
</gene>
<dbReference type="OrthoDB" id="8859697at2"/>